<dbReference type="GO" id="GO:0042732">
    <property type="term" value="P:D-xylose metabolic process"/>
    <property type="evidence" value="ECO:0007669"/>
    <property type="project" value="UniProtKB-UniRule"/>
</dbReference>
<protein>
    <recommendedName>
        <fullName evidence="4">Xylulose kinase</fullName>
        <ecNumber evidence="4">2.7.1.17</ecNumber>
    </recommendedName>
</protein>
<name>A0AAW1D0P4_9HEMI</name>
<evidence type="ECO:0000256" key="3">
    <source>
        <dbReference type="ARBA" id="ARBA00022777"/>
    </source>
</evidence>
<dbReference type="InterPro" id="IPR043129">
    <property type="entry name" value="ATPase_NBD"/>
</dbReference>
<comment type="caution">
    <text evidence="7">The sequence shown here is derived from an EMBL/GenBank/DDBJ whole genome shotgun (WGS) entry which is preliminary data.</text>
</comment>
<keyword evidence="3 4" id="KW-0418">Kinase</keyword>
<evidence type="ECO:0000256" key="4">
    <source>
        <dbReference type="RuleBase" id="RU367058"/>
    </source>
</evidence>
<dbReference type="EMBL" id="JAPXFL010000007">
    <property type="protein sequence ID" value="KAK9504271.1"/>
    <property type="molecule type" value="Genomic_DNA"/>
</dbReference>
<keyword evidence="4" id="KW-0859">Xylose metabolism</keyword>
<evidence type="ECO:0000256" key="2">
    <source>
        <dbReference type="ARBA" id="ARBA00022679"/>
    </source>
</evidence>
<comment type="similarity">
    <text evidence="1 4">Belongs to the FGGY kinase family.</text>
</comment>
<dbReference type="PANTHER" id="PTHR10196:SF57">
    <property type="entry name" value="XYLULOSE KINASE"/>
    <property type="match status" value="1"/>
</dbReference>
<dbReference type="Pfam" id="PF00370">
    <property type="entry name" value="FGGY_N"/>
    <property type="match status" value="1"/>
</dbReference>
<evidence type="ECO:0000313" key="8">
    <source>
        <dbReference type="Proteomes" id="UP001461498"/>
    </source>
</evidence>
<keyword evidence="4" id="KW-0067">ATP-binding</keyword>
<proteinExistence type="inferred from homology"/>
<dbReference type="GO" id="GO:0005829">
    <property type="term" value="C:cytosol"/>
    <property type="evidence" value="ECO:0007669"/>
    <property type="project" value="TreeGrafter"/>
</dbReference>
<dbReference type="SUPFAM" id="SSF53067">
    <property type="entry name" value="Actin-like ATPase domain"/>
    <property type="match status" value="2"/>
</dbReference>
<dbReference type="GO" id="GO:0005524">
    <property type="term" value="F:ATP binding"/>
    <property type="evidence" value="ECO:0007669"/>
    <property type="project" value="UniProtKB-KW"/>
</dbReference>
<dbReference type="Gene3D" id="3.30.420.40">
    <property type="match status" value="2"/>
</dbReference>
<dbReference type="InterPro" id="IPR000577">
    <property type="entry name" value="Carb_kinase_FGGY"/>
</dbReference>
<organism evidence="7 8">
    <name type="scientific">Rhynocoris fuscipes</name>
    <dbReference type="NCBI Taxonomy" id="488301"/>
    <lineage>
        <taxon>Eukaryota</taxon>
        <taxon>Metazoa</taxon>
        <taxon>Ecdysozoa</taxon>
        <taxon>Arthropoda</taxon>
        <taxon>Hexapoda</taxon>
        <taxon>Insecta</taxon>
        <taxon>Pterygota</taxon>
        <taxon>Neoptera</taxon>
        <taxon>Paraneoptera</taxon>
        <taxon>Hemiptera</taxon>
        <taxon>Heteroptera</taxon>
        <taxon>Panheteroptera</taxon>
        <taxon>Cimicomorpha</taxon>
        <taxon>Reduviidae</taxon>
        <taxon>Harpactorinae</taxon>
        <taxon>Harpactorini</taxon>
        <taxon>Rhynocoris</taxon>
    </lineage>
</organism>
<dbReference type="FunFam" id="3.30.420.40:FF:000118">
    <property type="entry name" value="Xylulose kinase 2"/>
    <property type="match status" value="1"/>
</dbReference>
<evidence type="ECO:0000259" key="6">
    <source>
        <dbReference type="Pfam" id="PF02782"/>
    </source>
</evidence>
<evidence type="ECO:0000313" key="7">
    <source>
        <dbReference type="EMBL" id="KAK9504271.1"/>
    </source>
</evidence>
<dbReference type="PIRSF" id="PIRSF000538">
    <property type="entry name" value="GlpK"/>
    <property type="match status" value="1"/>
</dbReference>
<dbReference type="Pfam" id="PF02782">
    <property type="entry name" value="FGGY_C"/>
    <property type="match status" value="1"/>
</dbReference>
<dbReference type="Proteomes" id="UP001461498">
    <property type="component" value="Unassembled WGS sequence"/>
</dbReference>
<gene>
    <name evidence="7" type="ORF">O3M35_010644</name>
</gene>
<dbReference type="PANTHER" id="PTHR10196">
    <property type="entry name" value="SUGAR KINASE"/>
    <property type="match status" value="1"/>
</dbReference>
<keyword evidence="4" id="KW-0547">Nucleotide-binding</keyword>
<feature type="domain" description="Carbohydrate kinase FGGY C-terminal" evidence="6">
    <location>
        <begin position="294"/>
        <end position="476"/>
    </location>
</feature>
<keyword evidence="8" id="KW-1185">Reference proteome</keyword>
<comment type="catalytic activity">
    <reaction evidence="4">
        <text>D-xylulose + ATP = D-xylulose 5-phosphate + ADP + H(+)</text>
        <dbReference type="Rhea" id="RHEA:10964"/>
        <dbReference type="ChEBI" id="CHEBI:15378"/>
        <dbReference type="ChEBI" id="CHEBI:17140"/>
        <dbReference type="ChEBI" id="CHEBI:30616"/>
        <dbReference type="ChEBI" id="CHEBI:57737"/>
        <dbReference type="ChEBI" id="CHEBI:456216"/>
        <dbReference type="EC" id="2.7.1.17"/>
    </reaction>
</comment>
<comment type="function">
    <text evidence="4">Phosphorylates D-xylulose to produce D-xylulose 5-phosphate, a molecule that may play an important role in the regulation of glucose metabolism and lipogenesis.</text>
</comment>
<dbReference type="CDD" id="cd07776">
    <property type="entry name" value="ASKHA_NBD_FGGY_SpXK-like"/>
    <property type="match status" value="1"/>
</dbReference>
<dbReference type="InterPro" id="IPR018485">
    <property type="entry name" value="FGGY_C"/>
</dbReference>
<sequence>MVTQNDLYLGLDFSTQQLKGVIINGEYKILHDAFVEFDVDLPEFRTHKGVVRGAKNTVSAPVLMWVKALDMLLEKLRICGADFSSVVAISGCAQQHGTVYWATGAQDVLKSLTEDYFLHTQLASCFSINNSPIWMDSSTKDECIALEQAIGGPLEVAKITGSKAYERFSAVQIAKIWKSKPTAYKNTERISLISSFACSLFLGRYAPIDLSDGSGMNLLDINTKKWSSKCIQATAPDLENKLGDPVPTSELLGSISPYFCERFGFSEECKIFPFTGDNPDSLAGMCLTSNDIGISLGTSDVLMSWLDEPKVLEEGHILINPISSDKYMAMVGFKNGSLTRERIRNMYSIDDWTEFNRLLDSTPRGNFGYLGLYYDVKEIFPNIEGNYKYDAAGNAIDKFPSSEIEIRALIEGQTLSKRAMIEHMGVHVGDNTKIIVTGGASRNESILQVIADVFGAPVYKTVYANSAALGSAYRAANCSSDCGDRNALPDSGHNLILVRKPYDDCHQVYSPLLTRYKNIIENLLNKGN</sequence>
<keyword evidence="2 4" id="KW-0808">Transferase</keyword>
<feature type="domain" description="Carbohydrate kinase FGGY N-terminal" evidence="5">
    <location>
        <begin position="132"/>
        <end position="279"/>
    </location>
</feature>
<dbReference type="EC" id="2.7.1.17" evidence="4"/>
<dbReference type="GO" id="GO:0005997">
    <property type="term" value="P:xylulose metabolic process"/>
    <property type="evidence" value="ECO:0007669"/>
    <property type="project" value="UniProtKB-UniRule"/>
</dbReference>
<dbReference type="GO" id="GO:0004856">
    <property type="term" value="F:D-xylulokinase activity"/>
    <property type="evidence" value="ECO:0007669"/>
    <property type="project" value="UniProtKB-UniRule"/>
</dbReference>
<reference evidence="7 8" key="1">
    <citation type="submission" date="2022-12" db="EMBL/GenBank/DDBJ databases">
        <title>Chromosome-level genome assembly of true bugs.</title>
        <authorList>
            <person name="Ma L."/>
            <person name="Li H."/>
        </authorList>
    </citation>
    <scope>NUCLEOTIDE SEQUENCE [LARGE SCALE GENOMIC DNA]</scope>
    <source>
        <strain evidence="7">Lab_2022b</strain>
    </source>
</reference>
<accession>A0AAW1D0P4</accession>
<dbReference type="AlphaFoldDB" id="A0AAW1D0P4"/>
<evidence type="ECO:0000259" key="5">
    <source>
        <dbReference type="Pfam" id="PF00370"/>
    </source>
</evidence>
<dbReference type="InterPro" id="IPR018484">
    <property type="entry name" value="FGGY_N"/>
</dbReference>
<evidence type="ECO:0000256" key="1">
    <source>
        <dbReference type="ARBA" id="ARBA00009156"/>
    </source>
</evidence>
<dbReference type="InterPro" id="IPR042024">
    <property type="entry name" value="D-XK_euk"/>
</dbReference>
<keyword evidence="4" id="KW-0119">Carbohydrate metabolism</keyword>